<protein>
    <submittedName>
        <fullName evidence="3">Secreted protein</fullName>
    </submittedName>
</protein>
<evidence type="ECO:0000256" key="1">
    <source>
        <dbReference type="SAM" id="SignalP"/>
    </source>
</evidence>
<keyword evidence="1" id="KW-0732">Signal</keyword>
<reference evidence="3" key="1">
    <citation type="submission" date="2022-11" db="UniProtKB">
        <authorList>
            <consortium name="WormBaseParasite"/>
        </authorList>
    </citation>
    <scope>IDENTIFICATION</scope>
</reference>
<dbReference type="Proteomes" id="UP000887565">
    <property type="component" value="Unplaced"/>
</dbReference>
<name>A0A915IGS3_ROMCU</name>
<proteinExistence type="predicted"/>
<accession>A0A915IGS3</accession>
<organism evidence="2 3">
    <name type="scientific">Romanomermis culicivorax</name>
    <name type="common">Nematode worm</name>
    <dbReference type="NCBI Taxonomy" id="13658"/>
    <lineage>
        <taxon>Eukaryota</taxon>
        <taxon>Metazoa</taxon>
        <taxon>Ecdysozoa</taxon>
        <taxon>Nematoda</taxon>
        <taxon>Enoplea</taxon>
        <taxon>Dorylaimia</taxon>
        <taxon>Mermithida</taxon>
        <taxon>Mermithoidea</taxon>
        <taxon>Mermithidae</taxon>
        <taxon>Romanomermis</taxon>
    </lineage>
</organism>
<evidence type="ECO:0000313" key="3">
    <source>
        <dbReference type="WBParaSite" id="nRc.2.0.1.t13073-RA"/>
    </source>
</evidence>
<dbReference type="WBParaSite" id="nRc.2.0.1.t13073-RA">
    <property type="protein sequence ID" value="nRc.2.0.1.t13073-RA"/>
    <property type="gene ID" value="nRc.2.0.1.g13073"/>
</dbReference>
<sequence>MIFVLIAAISLCLIPEFEALACETYGKLLKMCKPQKWKFVDHSSVCLVCTMVLLEVRTQPNSLPRLCIATVPLPH</sequence>
<dbReference type="AlphaFoldDB" id="A0A915IGS3"/>
<feature type="signal peptide" evidence="1">
    <location>
        <begin position="1"/>
        <end position="19"/>
    </location>
</feature>
<evidence type="ECO:0000313" key="2">
    <source>
        <dbReference type="Proteomes" id="UP000887565"/>
    </source>
</evidence>
<feature type="chain" id="PRO_5037549822" evidence="1">
    <location>
        <begin position="20"/>
        <end position="75"/>
    </location>
</feature>
<keyword evidence="2" id="KW-1185">Reference proteome</keyword>